<dbReference type="PANTHER" id="PTHR33387">
    <property type="entry name" value="RMLC-LIKE JELLY ROLL FOLD PROTEIN"/>
    <property type="match status" value="1"/>
</dbReference>
<evidence type="ECO:0000313" key="2">
    <source>
        <dbReference type="EMBL" id="TDQ23984.1"/>
    </source>
</evidence>
<protein>
    <recommendedName>
        <fullName evidence="1">DUF985 domain-containing protein</fullName>
    </recommendedName>
</protein>
<dbReference type="InterPro" id="IPR011051">
    <property type="entry name" value="RmlC_Cupin_sf"/>
</dbReference>
<dbReference type="RefSeq" id="WP_243743979.1">
    <property type="nucleotide sequence ID" value="NZ_SNYH01000005.1"/>
</dbReference>
<dbReference type="EMBL" id="SNYH01000005">
    <property type="protein sequence ID" value="TDQ23984.1"/>
    <property type="molecule type" value="Genomic_DNA"/>
</dbReference>
<dbReference type="InterPro" id="IPR014710">
    <property type="entry name" value="RmlC-like_jellyroll"/>
</dbReference>
<name>A0A4R6TC64_9FLAO</name>
<dbReference type="PANTHER" id="PTHR33387:SF3">
    <property type="entry name" value="DUF985 DOMAIN-CONTAINING PROTEIN"/>
    <property type="match status" value="1"/>
</dbReference>
<dbReference type="Gene3D" id="2.60.120.10">
    <property type="entry name" value="Jelly Rolls"/>
    <property type="match status" value="1"/>
</dbReference>
<keyword evidence="3" id="KW-1185">Reference proteome</keyword>
<dbReference type="AlphaFoldDB" id="A0A4R6TC64"/>
<dbReference type="CDD" id="cd06121">
    <property type="entry name" value="cupin_YML079wp"/>
    <property type="match status" value="1"/>
</dbReference>
<gene>
    <name evidence="2" type="ORF">DFQ07_2523</name>
</gene>
<dbReference type="SUPFAM" id="SSF51182">
    <property type="entry name" value="RmlC-like cupins"/>
    <property type="match status" value="1"/>
</dbReference>
<evidence type="ECO:0000259" key="1">
    <source>
        <dbReference type="Pfam" id="PF06172"/>
    </source>
</evidence>
<accession>A0A4R6TC64</accession>
<dbReference type="Proteomes" id="UP000295390">
    <property type="component" value="Unassembled WGS sequence"/>
</dbReference>
<proteinExistence type="predicted"/>
<feature type="domain" description="DUF985" evidence="1">
    <location>
        <begin position="9"/>
        <end position="148"/>
    </location>
</feature>
<sequence>MNKKKMTAQQIIKKFDLTEHPEGGFYKETYRSEGIIKNEQLSSNFKGDRNYSTCIYFLLTSEKFSAFHKINQDEIWHFYKGSSLKLHMISSKGDYSFVLIGNNIENNEQPQFVVPAGYWFAAEVIKENSYAFTGCTVAPGFDFNDFVLPKREELIQLFPQHKEIISKLTHS</sequence>
<dbReference type="InterPro" id="IPR039935">
    <property type="entry name" value="YML079W-like"/>
</dbReference>
<dbReference type="InterPro" id="IPR009327">
    <property type="entry name" value="Cupin_DUF985"/>
</dbReference>
<evidence type="ECO:0000313" key="3">
    <source>
        <dbReference type="Proteomes" id="UP000295390"/>
    </source>
</evidence>
<organism evidence="2 3">
    <name type="scientific">Tenacibaculum caenipelagi</name>
    <dbReference type="NCBI Taxonomy" id="1325435"/>
    <lineage>
        <taxon>Bacteria</taxon>
        <taxon>Pseudomonadati</taxon>
        <taxon>Bacteroidota</taxon>
        <taxon>Flavobacteriia</taxon>
        <taxon>Flavobacteriales</taxon>
        <taxon>Flavobacteriaceae</taxon>
        <taxon>Tenacibaculum</taxon>
    </lineage>
</organism>
<reference evidence="2 3" key="1">
    <citation type="submission" date="2019-03" db="EMBL/GenBank/DDBJ databases">
        <title>Genomic Encyclopedia of Type Strains, Phase III (KMG-III): the genomes of soil and plant-associated and newly described type strains.</title>
        <authorList>
            <person name="Whitman W."/>
        </authorList>
    </citation>
    <scope>NUCLEOTIDE SEQUENCE [LARGE SCALE GENOMIC DNA]</scope>
    <source>
        <strain evidence="2 3">CECT 8283</strain>
    </source>
</reference>
<dbReference type="Pfam" id="PF06172">
    <property type="entry name" value="Cupin_5"/>
    <property type="match status" value="1"/>
</dbReference>
<comment type="caution">
    <text evidence="2">The sequence shown here is derived from an EMBL/GenBank/DDBJ whole genome shotgun (WGS) entry which is preliminary data.</text>
</comment>